<dbReference type="GO" id="GO:0008270">
    <property type="term" value="F:zinc ion binding"/>
    <property type="evidence" value="ECO:0007669"/>
    <property type="project" value="UniProtKB-KW"/>
</dbReference>
<keyword evidence="1" id="KW-0479">Metal-binding</keyword>
<dbReference type="InterPro" id="IPR049808">
    <property type="entry name" value="CONSTANS-like_Bbox1"/>
</dbReference>
<dbReference type="Pfam" id="PF00643">
    <property type="entry name" value="zf-B_box"/>
    <property type="match status" value="1"/>
</dbReference>
<keyword evidence="3" id="KW-0862">Zinc</keyword>
<accession>A0A4U5R0S4</accession>
<feature type="domain" description="B box-type" evidence="5">
    <location>
        <begin position="1"/>
        <end position="47"/>
    </location>
</feature>
<dbReference type="CDD" id="cd19821">
    <property type="entry name" value="Bbox1_BBX-like"/>
    <property type="match status" value="1"/>
</dbReference>
<proteinExistence type="predicted"/>
<name>A0A4U5R0S4_POPAL</name>
<dbReference type="PANTHER" id="PTHR31717:SF81">
    <property type="entry name" value="B-BOX ZINC FINGER PROTEIN 32-LIKE"/>
    <property type="match status" value="1"/>
</dbReference>
<evidence type="ECO:0000256" key="2">
    <source>
        <dbReference type="ARBA" id="ARBA00022771"/>
    </source>
</evidence>
<evidence type="ECO:0000256" key="3">
    <source>
        <dbReference type="ARBA" id="ARBA00022833"/>
    </source>
</evidence>
<dbReference type="InterPro" id="IPR000315">
    <property type="entry name" value="Znf_B-box"/>
</dbReference>
<evidence type="ECO:0000313" key="6">
    <source>
        <dbReference type="EMBL" id="TKS17200.1"/>
    </source>
</evidence>
<dbReference type="PROSITE" id="PS50119">
    <property type="entry name" value="ZF_BBOX"/>
    <property type="match status" value="1"/>
</dbReference>
<dbReference type="EMBL" id="RCHU01000045">
    <property type="protein sequence ID" value="TKS17200.1"/>
    <property type="molecule type" value="Genomic_DNA"/>
</dbReference>
<evidence type="ECO:0000256" key="1">
    <source>
        <dbReference type="ARBA" id="ARBA00022723"/>
    </source>
</evidence>
<sequence length="249" mass="27371">MAVKVCELCKREAGVYCDSDAAYLCFDCDSNVHSANFLVARHIRRVICSGCGSITGIPFSGDTPSLSRVTCSSCSPGNKELDSVSCSSSSTLSSACISSTETTRFENTRKGVKTTSSSSSVRNIPGRSLRDRLKRSRNLRSEGVFVNWCKRLGLNGSLVVQRATRAMALCFGRLALPFRVSLAASFWFGLRLCGDKSVTTWENLRRLEEVSGVPNKLIVTVEMKIEQALRSKRLQLQKKMEEGWAECSV</sequence>
<organism evidence="6">
    <name type="scientific">Populus alba</name>
    <name type="common">White poplar</name>
    <dbReference type="NCBI Taxonomy" id="43335"/>
    <lineage>
        <taxon>Eukaryota</taxon>
        <taxon>Viridiplantae</taxon>
        <taxon>Streptophyta</taxon>
        <taxon>Embryophyta</taxon>
        <taxon>Tracheophyta</taxon>
        <taxon>Spermatophyta</taxon>
        <taxon>Magnoliopsida</taxon>
        <taxon>eudicotyledons</taxon>
        <taxon>Gunneridae</taxon>
        <taxon>Pentapetalae</taxon>
        <taxon>rosids</taxon>
        <taxon>fabids</taxon>
        <taxon>Malpighiales</taxon>
        <taxon>Salicaceae</taxon>
        <taxon>Saliceae</taxon>
        <taxon>Populus</taxon>
    </lineage>
</organism>
<dbReference type="PANTHER" id="PTHR31717">
    <property type="entry name" value="ZINC FINGER PROTEIN CONSTANS-LIKE 10"/>
    <property type="match status" value="1"/>
</dbReference>
<comment type="caution">
    <text evidence="6">The sequence shown here is derived from an EMBL/GenBank/DDBJ whole genome shotgun (WGS) entry which is preliminary data.</text>
</comment>
<gene>
    <name evidence="6" type="ORF">D5086_0000020310</name>
</gene>
<reference evidence="6" key="1">
    <citation type="submission" date="2018-10" db="EMBL/GenBank/DDBJ databases">
        <title>Population genomic analysis revealed the cold adaptation of white poplar.</title>
        <authorList>
            <person name="Liu Y.-J."/>
        </authorList>
    </citation>
    <scope>NUCLEOTIDE SEQUENCE [LARGE SCALE GENOMIC DNA]</scope>
    <source>
        <strain evidence="6">PAL-ZL1</strain>
    </source>
</reference>
<evidence type="ECO:0000256" key="4">
    <source>
        <dbReference type="PROSITE-ProRule" id="PRU00024"/>
    </source>
</evidence>
<dbReference type="SMART" id="SM00336">
    <property type="entry name" value="BBOX"/>
    <property type="match status" value="1"/>
</dbReference>
<protein>
    <submittedName>
        <fullName evidence="6">Zinc finger family protein</fullName>
    </submittedName>
</protein>
<dbReference type="AlphaFoldDB" id="A0A4U5R0S4"/>
<keyword evidence="2 4" id="KW-0863">Zinc-finger</keyword>
<evidence type="ECO:0000259" key="5">
    <source>
        <dbReference type="PROSITE" id="PS50119"/>
    </source>
</evidence>